<proteinExistence type="predicted"/>
<keyword evidence="2" id="KW-1185">Reference proteome</keyword>
<evidence type="ECO:0008006" key="3">
    <source>
        <dbReference type="Google" id="ProtNLM"/>
    </source>
</evidence>
<dbReference type="Proteomes" id="UP000244924">
    <property type="component" value="Unassembled WGS sequence"/>
</dbReference>
<dbReference type="RefSeq" id="WP_108854622.1">
    <property type="nucleotide sequence ID" value="NZ_OMOQ01000003.1"/>
</dbReference>
<sequence length="67" mass="7681">MTATIAIANGKSGAANGRLRAWLHELKERRRKRIAIRDLEDMPNYLLRDMGLTRDGIRHAVRHGRFG</sequence>
<accession>A0A2R8BMK4</accession>
<dbReference type="AlphaFoldDB" id="A0A2R8BMK4"/>
<reference evidence="1 2" key="1">
    <citation type="submission" date="2018-03" db="EMBL/GenBank/DDBJ databases">
        <authorList>
            <person name="Keele B.F."/>
        </authorList>
    </citation>
    <scope>NUCLEOTIDE SEQUENCE [LARGE SCALE GENOMIC DNA]</scope>
    <source>
        <strain evidence="1 2">CECT 8626</strain>
    </source>
</reference>
<evidence type="ECO:0000313" key="2">
    <source>
        <dbReference type="Proteomes" id="UP000244924"/>
    </source>
</evidence>
<dbReference type="EMBL" id="OMOQ01000003">
    <property type="protein sequence ID" value="SPH24650.1"/>
    <property type="molecule type" value="Genomic_DNA"/>
</dbReference>
<organism evidence="1 2">
    <name type="scientific">Albidovulum aquaemixtae</name>
    <dbReference type="NCBI Taxonomy" id="1542388"/>
    <lineage>
        <taxon>Bacteria</taxon>
        <taxon>Pseudomonadati</taxon>
        <taxon>Pseudomonadota</taxon>
        <taxon>Alphaproteobacteria</taxon>
        <taxon>Rhodobacterales</taxon>
        <taxon>Paracoccaceae</taxon>
        <taxon>Albidovulum</taxon>
    </lineage>
</organism>
<evidence type="ECO:0000313" key="1">
    <source>
        <dbReference type="EMBL" id="SPH24650.1"/>
    </source>
</evidence>
<name>A0A2R8BMK4_9RHOB</name>
<dbReference type="OrthoDB" id="7876746at2"/>
<protein>
    <recommendedName>
        <fullName evidence="3">DUF1127 domain-containing protein</fullName>
    </recommendedName>
</protein>
<gene>
    <name evidence="1" type="ORF">DEA8626_03701</name>
</gene>